<dbReference type="RefSeq" id="WP_014950769.1">
    <property type="nucleotide sequence ID" value="NC_018678.1"/>
</dbReference>
<accession>A0AB33A213</accession>
<feature type="signal peptide" evidence="1">
    <location>
        <begin position="1"/>
        <end position="22"/>
    </location>
</feature>
<dbReference type="InterPro" id="IPR014547">
    <property type="entry name" value="UCP028477"/>
</dbReference>
<reference evidence="3" key="1">
    <citation type="journal article" date="2012" name="Sci. Rep.">
        <title>Genomes of surface isolates of Alteromonas macleodii: the life of a widespread marine opportunistic copiotroph.</title>
        <authorList>
            <person name="Lopez-Perez M."/>
            <person name="Gonzaga A."/>
            <person name="Martin-Cuadrado A.B."/>
            <person name="Onyshchenko O."/>
            <person name="Ghavidel A."/>
            <person name="Ghai R."/>
            <person name="Rodriguez-Valera F."/>
        </authorList>
    </citation>
    <scope>NUCLEOTIDE SEQUENCE [LARGE SCALE GENOMIC DNA]</scope>
    <source>
        <strain evidence="3">English Channel 673</strain>
    </source>
</reference>
<keyword evidence="1" id="KW-0732">Signal</keyword>
<dbReference type="EMBL" id="CP003844">
    <property type="protein sequence ID" value="AFT75958.1"/>
    <property type="molecule type" value="Genomic_DNA"/>
</dbReference>
<evidence type="ECO:0000313" key="3">
    <source>
        <dbReference type="Proteomes" id="UP000006296"/>
    </source>
</evidence>
<proteinExistence type="predicted"/>
<evidence type="ECO:0000313" key="2">
    <source>
        <dbReference type="EMBL" id="AFT75958.1"/>
    </source>
</evidence>
<evidence type="ECO:0008006" key="4">
    <source>
        <dbReference type="Google" id="ProtNLM"/>
    </source>
</evidence>
<dbReference type="Pfam" id="PF09916">
    <property type="entry name" value="DUF2145"/>
    <property type="match status" value="1"/>
</dbReference>
<gene>
    <name evidence="2" type="ordered locus">AMEC673_16380</name>
</gene>
<dbReference type="AlphaFoldDB" id="A0AB33A213"/>
<dbReference type="Proteomes" id="UP000006296">
    <property type="component" value="Chromosome"/>
</dbReference>
<evidence type="ECO:0000256" key="1">
    <source>
        <dbReference type="SAM" id="SignalP"/>
    </source>
</evidence>
<name>A0AB33A213_ALTME</name>
<dbReference type="KEGG" id="amg:AMEC673_16380"/>
<organism evidence="2 3">
    <name type="scientific">Alteromonas macleodii (strain English Channel 673)</name>
    <dbReference type="NCBI Taxonomy" id="1004788"/>
    <lineage>
        <taxon>Bacteria</taxon>
        <taxon>Pseudomonadati</taxon>
        <taxon>Pseudomonadota</taxon>
        <taxon>Gammaproteobacteria</taxon>
        <taxon>Alteromonadales</taxon>
        <taxon>Alteromonadaceae</taxon>
        <taxon>Alteromonas/Salinimonas group</taxon>
        <taxon>Alteromonas</taxon>
    </lineage>
</organism>
<feature type="chain" id="PRO_5044284008" description="DUF2145 domain-containing protein" evidence="1">
    <location>
        <begin position="23"/>
        <end position="278"/>
    </location>
</feature>
<protein>
    <recommendedName>
        <fullName evidence="4">DUF2145 domain-containing protein</fullName>
    </recommendedName>
</protein>
<sequence length="278" mass="30572">MKTFLYSIAVALVLLTANANHALAGSQQHGKPSFSPEAIAIFSKEVEKYAASQGARAFIIARRGRPIEDMPEGIRFTHTAIAIYSSIQLDNGETAKGYAIHNLYQDADEQDVSHLVTDYPVDFFWSAYALEAGLIIPPVAVQQALISMYSEDRAKLLHNPRYSVVANPFNSERQNCTEYTLDVLNAAVYSTTDIAQLKANAKAYFTPQKVNMSSAKLGLASMFSDGVTLSDHGRKVETTTFGSLARYMQKYDLSEKAVIFASNGETTIIEEFNNADSE</sequence>